<keyword evidence="1" id="KW-0472">Membrane</keyword>
<dbReference type="InterPro" id="IPR012667">
    <property type="entry name" value="CbtB_put"/>
</dbReference>
<keyword evidence="1" id="KW-0812">Transmembrane</keyword>
<evidence type="ECO:0000256" key="1">
    <source>
        <dbReference type="SAM" id="Phobius"/>
    </source>
</evidence>
<dbReference type="STRING" id="910347.SAMN05421773_11387"/>
<dbReference type="RefSeq" id="WP_093840543.1">
    <property type="nucleotide sequence ID" value="NZ_FOLM01000013.1"/>
</dbReference>
<dbReference type="Proteomes" id="UP000199207">
    <property type="component" value="Unassembled WGS sequence"/>
</dbReference>
<sequence length="77" mass="8013">MSEHTLDPAAAAPAAVPADASSVRSARDWTIAAVAAVIALLALWAVFFDNGQAIAATGDYLHEFSHDGRHLFGAPCH</sequence>
<dbReference type="AlphaFoldDB" id="A0A1I1RPG1"/>
<keyword evidence="1" id="KW-1133">Transmembrane helix</keyword>
<keyword evidence="3" id="KW-1185">Reference proteome</keyword>
<dbReference type="Pfam" id="PF09489">
    <property type="entry name" value="CbtB"/>
    <property type="match status" value="1"/>
</dbReference>
<accession>A0A1I1RPG1</accession>
<evidence type="ECO:0000313" key="3">
    <source>
        <dbReference type="Proteomes" id="UP000199207"/>
    </source>
</evidence>
<protein>
    <submittedName>
        <fullName evidence="2">Probable cobalt transporter subunit (CbtB)</fullName>
    </submittedName>
</protein>
<reference evidence="2 3" key="1">
    <citation type="submission" date="2016-10" db="EMBL/GenBank/DDBJ databases">
        <authorList>
            <person name="de Groot N.N."/>
        </authorList>
    </citation>
    <scope>NUCLEOTIDE SEQUENCE [LARGE SCALE GENOMIC DNA]</scope>
    <source>
        <strain evidence="2 3">CGMCC 4.5739</strain>
    </source>
</reference>
<proteinExistence type="predicted"/>
<dbReference type="EMBL" id="FOLM01000013">
    <property type="protein sequence ID" value="SFD33453.1"/>
    <property type="molecule type" value="Genomic_DNA"/>
</dbReference>
<name>A0A1I1RPG1_9ACTN</name>
<gene>
    <name evidence="2" type="ORF">SAMN05421773_11387</name>
</gene>
<organism evidence="2 3">
    <name type="scientific">Streptomyces aidingensis</name>
    <dbReference type="NCBI Taxonomy" id="910347"/>
    <lineage>
        <taxon>Bacteria</taxon>
        <taxon>Bacillati</taxon>
        <taxon>Actinomycetota</taxon>
        <taxon>Actinomycetes</taxon>
        <taxon>Kitasatosporales</taxon>
        <taxon>Streptomycetaceae</taxon>
        <taxon>Streptomyces</taxon>
    </lineage>
</organism>
<feature type="transmembrane region" description="Helical" evidence="1">
    <location>
        <begin position="29"/>
        <end position="48"/>
    </location>
</feature>
<dbReference type="OrthoDB" id="122519at2"/>
<evidence type="ECO:0000313" key="2">
    <source>
        <dbReference type="EMBL" id="SFD33453.1"/>
    </source>
</evidence>